<comment type="subcellular location">
    <subcellularLocation>
        <location evidence="1">Cell inner membrane</location>
        <topology evidence="1">Multi-pass membrane protein</topology>
    </subcellularLocation>
</comment>
<protein>
    <recommendedName>
        <fullName evidence="3">Protein PsiE</fullName>
    </recommendedName>
</protein>
<name>A0A084ADG6_LACLC</name>
<keyword evidence="4" id="KW-1003">Cell membrane</keyword>
<feature type="transmembrane region" description="Helical" evidence="8">
    <location>
        <begin position="84"/>
        <end position="103"/>
    </location>
</feature>
<evidence type="ECO:0000313" key="9">
    <source>
        <dbReference type="EMBL" id="KEY63345.1"/>
    </source>
</evidence>
<dbReference type="GeneID" id="61109678"/>
<keyword evidence="6 8" id="KW-1133">Transmembrane helix</keyword>
<dbReference type="PANTHER" id="PTHR37819:SF1">
    <property type="entry name" value="PROTEIN PSIE"/>
    <property type="match status" value="1"/>
</dbReference>
<evidence type="ECO:0000256" key="1">
    <source>
        <dbReference type="ARBA" id="ARBA00004429"/>
    </source>
</evidence>
<evidence type="ECO:0000256" key="2">
    <source>
        <dbReference type="ARBA" id="ARBA00005632"/>
    </source>
</evidence>
<accession>A0A084ADG6</accession>
<evidence type="ECO:0000313" key="10">
    <source>
        <dbReference type="Proteomes" id="UP000028401"/>
    </source>
</evidence>
<feature type="transmembrane region" description="Helical" evidence="8">
    <location>
        <begin position="12"/>
        <end position="36"/>
    </location>
</feature>
<dbReference type="InterPro" id="IPR020948">
    <property type="entry name" value="P_starv_induced_PsiE-like"/>
</dbReference>
<proteinExistence type="inferred from homology"/>
<dbReference type="PANTHER" id="PTHR37819">
    <property type="entry name" value="PROTEIN PSIE"/>
    <property type="match status" value="1"/>
</dbReference>
<dbReference type="InterPro" id="IPR009315">
    <property type="entry name" value="P_starv_induced_PsiE"/>
</dbReference>
<evidence type="ECO:0000256" key="7">
    <source>
        <dbReference type="ARBA" id="ARBA00023136"/>
    </source>
</evidence>
<evidence type="ECO:0000256" key="4">
    <source>
        <dbReference type="ARBA" id="ARBA00022475"/>
    </source>
</evidence>
<evidence type="ECO:0000256" key="6">
    <source>
        <dbReference type="ARBA" id="ARBA00022989"/>
    </source>
</evidence>
<dbReference type="PIRSF" id="PIRSF029598">
    <property type="entry name" value="PsiE"/>
    <property type="match status" value="1"/>
</dbReference>
<keyword evidence="7 8" id="KW-0472">Membrane</keyword>
<organism evidence="9 10">
    <name type="scientific">Lactococcus cremoris subsp. cremoris GE214</name>
    <dbReference type="NCBI Taxonomy" id="1415168"/>
    <lineage>
        <taxon>Bacteria</taxon>
        <taxon>Bacillati</taxon>
        <taxon>Bacillota</taxon>
        <taxon>Bacilli</taxon>
        <taxon>Lactobacillales</taxon>
        <taxon>Streptococcaceae</taxon>
        <taxon>Lactococcus</taxon>
        <taxon>Lactococcus cremoris subsp. cremoris</taxon>
    </lineage>
</organism>
<feature type="transmembrane region" description="Helical" evidence="8">
    <location>
        <begin position="56"/>
        <end position="77"/>
    </location>
</feature>
<dbReference type="Proteomes" id="UP000028401">
    <property type="component" value="Unassembled WGS sequence"/>
</dbReference>
<comment type="caution">
    <text evidence="9">The sequence shown here is derived from an EMBL/GenBank/DDBJ whole genome shotgun (WGS) entry which is preliminary data.</text>
</comment>
<gene>
    <name evidence="9" type="ORF">U725_00477</name>
</gene>
<evidence type="ECO:0000256" key="8">
    <source>
        <dbReference type="SAM" id="Phobius"/>
    </source>
</evidence>
<dbReference type="PATRIC" id="fig|1415168.3.peg.505"/>
<dbReference type="RefSeq" id="WP_011676401.1">
    <property type="nucleotide sequence ID" value="NZ_AZSI01000009.1"/>
</dbReference>
<dbReference type="NCBIfam" id="NF002763">
    <property type="entry name" value="PRK02833.1-1"/>
    <property type="match status" value="1"/>
</dbReference>
<dbReference type="AlphaFoldDB" id="A0A084ADG6"/>
<dbReference type="Pfam" id="PF06146">
    <property type="entry name" value="PsiE"/>
    <property type="match status" value="1"/>
</dbReference>
<dbReference type="EMBL" id="AZSI01000009">
    <property type="protein sequence ID" value="KEY63345.1"/>
    <property type="molecule type" value="Genomic_DNA"/>
</dbReference>
<dbReference type="GO" id="GO:0016036">
    <property type="term" value="P:cellular response to phosphate starvation"/>
    <property type="evidence" value="ECO:0007669"/>
    <property type="project" value="InterPro"/>
</dbReference>
<comment type="similarity">
    <text evidence="2">Belongs to the PsiE family.</text>
</comment>
<dbReference type="GO" id="GO:0005886">
    <property type="term" value="C:plasma membrane"/>
    <property type="evidence" value="ECO:0007669"/>
    <property type="project" value="UniProtKB-SubCell"/>
</dbReference>
<sequence>MKNFFNHIELKFANLLSKISFMLLMVVGLLMVYFLFREVYNLVLLAFLSESEVHYYDILESILSFFIFFEFLTLIITSLRNKGHVSLIFLLSLGITSLIRLLLTYHERLVGVLLIASAILILIIGVFILKKFIFPNDDTADYF</sequence>
<feature type="transmembrane region" description="Helical" evidence="8">
    <location>
        <begin position="109"/>
        <end position="129"/>
    </location>
</feature>
<reference evidence="9 10" key="1">
    <citation type="submission" date="2014-06" db="EMBL/GenBank/DDBJ databases">
        <title>Draft genome sequence of the putrescine producing strain Lactococcus lactis subsp cremoris GE214.</title>
        <authorList>
            <person name="Ladero V."/>
            <person name="Linares D.M."/>
            <person name="del Rio B."/>
            <person name="Mayo B."/>
            <person name="Martin M.C."/>
            <person name="Fernandez M."/>
            <person name="Alvarez M.A."/>
        </authorList>
    </citation>
    <scope>NUCLEOTIDE SEQUENCE [LARGE SCALE GENOMIC DNA]</scope>
    <source>
        <strain evidence="9 10">GE214</strain>
    </source>
</reference>
<evidence type="ECO:0000256" key="5">
    <source>
        <dbReference type="ARBA" id="ARBA00022692"/>
    </source>
</evidence>
<keyword evidence="5 8" id="KW-0812">Transmembrane</keyword>
<evidence type="ECO:0000256" key="3">
    <source>
        <dbReference type="ARBA" id="ARBA00021903"/>
    </source>
</evidence>